<evidence type="ECO:0000313" key="2">
    <source>
        <dbReference type="Proteomes" id="UP001244011"/>
    </source>
</evidence>
<dbReference type="EMBL" id="MU839011">
    <property type="protein sequence ID" value="KAK1766585.1"/>
    <property type="molecule type" value="Genomic_DNA"/>
</dbReference>
<comment type="caution">
    <text evidence="1">The sequence shown here is derived from an EMBL/GenBank/DDBJ whole genome shotgun (WGS) entry which is preliminary data.</text>
</comment>
<dbReference type="GO" id="GO:0016301">
    <property type="term" value="F:kinase activity"/>
    <property type="evidence" value="ECO:0007669"/>
    <property type="project" value="UniProtKB-KW"/>
</dbReference>
<name>A0AAJ0BYD2_9PEZI</name>
<protein>
    <submittedName>
        <fullName evidence="1">Kinase-like domain protein</fullName>
    </submittedName>
</protein>
<dbReference type="RefSeq" id="XP_060282798.1">
    <property type="nucleotide sequence ID" value="XM_060430010.1"/>
</dbReference>
<dbReference type="InterPro" id="IPR011009">
    <property type="entry name" value="Kinase-like_dom_sf"/>
</dbReference>
<dbReference type="AlphaFoldDB" id="A0AAJ0BYD2"/>
<gene>
    <name evidence="1" type="ORF">QBC33DRAFT_559898</name>
</gene>
<dbReference type="Proteomes" id="UP001244011">
    <property type="component" value="Unassembled WGS sequence"/>
</dbReference>
<dbReference type="GeneID" id="85313197"/>
<proteinExistence type="predicted"/>
<keyword evidence="1" id="KW-0418">Kinase</keyword>
<dbReference type="SUPFAM" id="SSF56112">
    <property type="entry name" value="Protein kinase-like (PK-like)"/>
    <property type="match status" value="1"/>
</dbReference>
<reference evidence="1" key="1">
    <citation type="submission" date="2023-06" db="EMBL/GenBank/DDBJ databases">
        <title>Genome-scale phylogeny and comparative genomics of the fungal order Sordariales.</title>
        <authorList>
            <consortium name="Lawrence Berkeley National Laboratory"/>
            <person name="Hensen N."/>
            <person name="Bonometti L."/>
            <person name="Westerberg I."/>
            <person name="Brannstrom I.O."/>
            <person name="Guillou S."/>
            <person name="Cros-Aarteil S."/>
            <person name="Calhoun S."/>
            <person name="Haridas S."/>
            <person name="Kuo A."/>
            <person name="Mondo S."/>
            <person name="Pangilinan J."/>
            <person name="Riley R."/>
            <person name="Labutti K."/>
            <person name="Andreopoulos B."/>
            <person name="Lipzen A."/>
            <person name="Chen C."/>
            <person name="Yanf M."/>
            <person name="Daum C."/>
            <person name="Ng V."/>
            <person name="Clum A."/>
            <person name="Steindorff A."/>
            <person name="Ohm R."/>
            <person name="Martin F."/>
            <person name="Silar P."/>
            <person name="Natvig D."/>
            <person name="Lalanne C."/>
            <person name="Gautier V."/>
            <person name="Ament-Velasquez S.L."/>
            <person name="Kruys A."/>
            <person name="Hutchinson M.I."/>
            <person name="Powell A.J."/>
            <person name="Barry K."/>
            <person name="Miller A.N."/>
            <person name="Grigoriev I.V."/>
            <person name="Debuchy R."/>
            <person name="Gladieux P."/>
            <person name="Thoren M.H."/>
            <person name="Johannesson H."/>
        </authorList>
    </citation>
    <scope>NUCLEOTIDE SEQUENCE</scope>
    <source>
        <strain evidence="1">8032-3</strain>
    </source>
</reference>
<sequence length="223" mass="24793">MVFFQPEAILDIVKALASDGTKASFLHDTGDRPFSGGQCLVYAVQLGSIACGVRIPVHYNHLPPSAVAECLALEVSVLRSLEERGFAWSPRVLGFDAGFDNPIKFPYVVLSWIDGKLLEWTPTIPQKRHVRDKVLRQMADIVFELVSCTEDAYMTEIIHGKMLRVCEGQLPGVLLHDCLVQQALVRKTVYEVPDDSSFALAHGDLAPESIIVDDEYNIKGFDY</sequence>
<accession>A0AAJ0BYD2</accession>
<keyword evidence="1" id="KW-0808">Transferase</keyword>
<organism evidence="1 2">
    <name type="scientific">Phialemonium atrogriseum</name>
    <dbReference type="NCBI Taxonomy" id="1093897"/>
    <lineage>
        <taxon>Eukaryota</taxon>
        <taxon>Fungi</taxon>
        <taxon>Dikarya</taxon>
        <taxon>Ascomycota</taxon>
        <taxon>Pezizomycotina</taxon>
        <taxon>Sordariomycetes</taxon>
        <taxon>Sordariomycetidae</taxon>
        <taxon>Cephalothecales</taxon>
        <taxon>Cephalothecaceae</taxon>
        <taxon>Phialemonium</taxon>
    </lineage>
</organism>
<keyword evidence="2" id="KW-1185">Reference proteome</keyword>
<evidence type="ECO:0000313" key="1">
    <source>
        <dbReference type="EMBL" id="KAK1766585.1"/>
    </source>
</evidence>